<dbReference type="PANTHER" id="PTHR18640">
    <property type="entry name" value="SOLUTE CARRIER FAMILY 10 MEMBER 7"/>
    <property type="match status" value="1"/>
</dbReference>
<keyword evidence="1" id="KW-1133">Transmembrane helix</keyword>
<name>A0A2S8G4R3_9BACT</name>
<accession>A0A2S8G4R3</accession>
<protein>
    <recommendedName>
        <fullName evidence="4">Bile acid:sodium symporter</fullName>
    </recommendedName>
</protein>
<dbReference type="EMBL" id="PUIA01000016">
    <property type="protein sequence ID" value="PQO39435.1"/>
    <property type="molecule type" value="Genomic_DNA"/>
</dbReference>
<feature type="transmembrane region" description="Helical" evidence="1">
    <location>
        <begin position="163"/>
        <end position="184"/>
    </location>
</feature>
<dbReference type="Proteomes" id="UP000240009">
    <property type="component" value="Unassembled WGS sequence"/>
</dbReference>
<feature type="transmembrane region" description="Helical" evidence="1">
    <location>
        <begin position="104"/>
        <end position="120"/>
    </location>
</feature>
<organism evidence="2 3">
    <name type="scientific">Blastopirellula marina</name>
    <dbReference type="NCBI Taxonomy" id="124"/>
    <lineage>
        <taxon>Bacteria</taxon>
        <taxon>Pseudomonadati</taxon>
        <taxon>Planctomycetota</taxon>
        <taxon>Planctomycetia</taxon>
        <taxon>Pirellulales</taxon>
        <taxon>Pirellulaceae</taxon>
        <taxon>Blastopirellula</taxon>
    </lineage>
</organism>
<reference evidence="2 3" key="1">
    <citation type="submission" date="2018-02" db="EMBL/GenBank/DDBJ databases">
        <title>Comparative genomes isolates from brazilian mangrove.</title>
        <authorList>
            <person name="Araujo J.E."/>
            <person name="Taketani R.G."/>
            <person name="Silva M.C.P."/>
            <person name="Loureco M.V."/>
            <person name="Andreote F.D."/>
        </authorList>
    </citation>
    <scope>NUCLEOTIDE SEQUENCE [LARGE SCALE GENOMIC DNA]</scope>
    <source>
        <strain evidence="2 3">HEX-2 MGV</strain>
    </source>
</reference>
<evidence type="ECO:0008006" key="4">
    <source>
        <dbReference type="Google" id="ProtNLM"/>
    </source>
</evidence>
<dbReference type="Gene3D" id="1.20.1530.20">
    <property type="match status" value="1"/>
</dbReference>
<gene>
    <name evidence="2" type="ORF">C5Y96_04745</name>
</gene>
<dbReference type="PANTHER" id="PTHR18640:SF5">
    <property type="entry name" value="SODIUM_BILE ACID COTRANSPORTER 7"/>
    <property type="match status" value="1"/>
</dbReference>
<evidence type="ECO:0000256" key="1">
    <source>
        <dbReference type="SAM" id="Phobius"/>
    </source>
</evidence>
<evidence type="ECO:0000313" key="3">
    <source>
        <dbReference type="Proteomes" id="UP000240009"/>
    </source>
</evidence>
<dbReference type="Pfam" id="PF13593">
    <property type="entry name" value="SBF_like"/>
    <property type="match status" value="1"/>
</dbReference>
<feature type="transmembrane region" description="Helical" evidence="1">
    <location>
        <begin position="222"/>
        <end position="242"/>
    </location>
</feature>
<dbReference type="AlphaFoldDB" id="A0A2S8G4R3"/>
<evidence type="ECO:0000313" key="2">
    <source>
        <dbReference type="EMBL" id="PQO39435.1"/>
    </source>
</evidence>
<dbReference type="InterPro" id="IPR038770">
    <property type="entry name" value="Na+/solute_symporter_sf"/>
</dbReference>
<comment type="caution">
    <text evidence="2">The sequence shown here is derived from an EMBL/GenBank/DDBJ whole genome shotgun (WGS) entry which is preliminary data.</text>
</comment>
<dbReference type="InterPro" id="IPR016833">
    <property type="entry name" value="Put_Na-Bile_cotransptr"/>
</dbReference>
<keyword evidence="1" id="KW-0812">Transmembrane</keyword>
<feature type="transmembrane region" description="Helical" evidence="1">
    <location>
        <begin position="190"/>
        <end position="210"/>
    </location>
</feature>
<sequence>MPGRPESRRSWREEFFRGIRPLSNNATLCKIKTLVLSQFRAIASIPATLFGVTSPGTEVKCKPIFDSNRNPDRQIDRLGKRVWPPTPTLEPESETLVRSLLKRHWFLAGLLAVVIVGFAFSEPLRHLPDMHILRNGIVVTVLFLMAFPLAFGDLHSAIRRPAAAILATLINAGILPLIAWGGSLLSSGDFAIGINLMAAIPCTLASAAVWTRRAGGNDSIALIVTIVTNSLCFLITPFWLLWTTGSHITITLWASPDGKGLSLAEMMMKLFLLVVLPMALGQLARLLPGAGSWATKNKFQLGIVAQIGVLCMVLLGCISCGLKLRNLPTDQMPTILSFGVMIGLVLAIHMSALLLGVGVAKQLRFPRSEEIAIAFAGSQKTLMIGLAIASEFYTANPLAILPMVAFHVGQLFLDTAVADRYMAAEFEKAHPEEPLIEGD</sequence>
<feature type="transmembrane region" description="Helical" evidence="1">
    <location>
        <begin position="301"/>
        <end position="324"/>
    </location>
</feature>
<feature type="transmembrane region" description="Helical" evidence="1">
    <location>
        <begin position="336"/>
        <end position="359"/>
    </location>
</feature>
<feature type="transmembrane region" description="Helical" evidence="1">
    <location>
        <begin position="132"/>
        <end position="151"/>
    </location>
</feature>
<proteinExistence type="predicted"/>
<keyword evidence="1" id="KW-0472">Membrane</keyword>
<dbReference type="GO" id="GO:0005886">
    <property type="term" value="C:plasma membrane"/>
    <property type="evidence" value="ECO:0007669"/>
    <property type="project" value="TreeGrafter"/>
</dbReference>